<dbReference type="EMBL" id="CM055100">
    <property type="protein sequence ID" value="KAJ7545398.1"/>
    <property type="molecule type" value="Genomic_DNA"/>
</dbReference>
<name>A0ACC2CTM9_DIPCM</name>
<sequence>MVFSLTDALVLTESGKFASSKHSDVHSLMSSRTRITDDWKGITTKTSVPSAPACGSGCPINVHWHIQKDYLGGWVAKVTIINRSSKEVKDWFAGFQFPSLKDLLQVYSVQSVNDSSSLLLYGFSTYNDWLLGTSSNKKGNIQSEVQFSKGSHNNTLISANGFPMRVFFNGDECDMPEFIPISASHSITLPSLAMKLLYLLCFQVIVSA</sequence>
<proteinExistence type="predicted"/>
<evidence type="ECO:0000313" key="1">
    <source>
        <dbReference type="EMBL" id="KAJ7545398.1"/>
    </source>
</evidence>
<accession>A0ACC2CTM9</accession>
<organism evidence="1 2">
    <name type="scientific">Diphasiastrum complanatum</name>
    <name type="common">Issler's clubmoss</name>
    <name type="synonym">Lycopodium complanatum</name>
    <dbReference type="NCBI Taxonomy" id="34168"/>
    <lineage>
        <taxon>Eukaryota</taxon>
        <taxon>Viridiplantae</taxon>
        <taxon>Streptophyta</taxon>
        <taxon>Embryophyta</taxon>
        <taxon>Tracheophyta</taxon>
        <taxon>Lycopodiopsida</taxon>
        <taxon>Lycopodiales</taxon>
        <taxon>Lycopodiaceae</taxon>
        <taxon>Lycopodioideae</taxon>
        <taxon>Diphasiastrum</taxon>
    </lineage>
</organism>
<gene>
    <name evidence="1" type="ORF">O6H91_09G117600</name>
</gene>
<protein>
    <submittedName>
        <fullName evidence="1">Uncharacterized protein</fullName>
    </submittedName>
</protein>
<keyword evidence="2" id="KW-1185">Reference proteome</keyword>
<dbReference type="Proteomes" id="UP001162992">
    <property type="component" value="Chromosome 9"/>
</dbReference>
<evidence type="ECO:0000313" key="2">
    <source>
        <dbReference type="Proteomes" id="UP001162992"/>
    </source>
</evidence>
<comment type="caution">
    <text evidence="1">The sequence shown here is derived from an EMBL/GenBank/DDBJ whole genome shotgun (WGS) entry which is preliminary data.</text>
</comment>
<reference evidence="2" key="1">
    <citation type="journal article" date="2024" name="Proc. Natl. Acad. Sci. U.S.A.">
        <title>Extraordinary preservation of gene collinearity over three hundred million years revealed in homosporous lycophytes.</title>
        <authorList>
            <person name="Li C."/>
            <person name="Wickell D."/>
            <person name="Kuo L.Y."/>
            <person name="Chen X."/>
            <person name="Nie B."/>
            <person name="Liao X."/>
            <person name="Peng D."/>
            <person name="Ji J."/>
            <person name="Jenkins J."/>
            <person name="Williams M."/>
            <person name="Shu S."/>
            <person name="Plott C."/>
            <person name="Barry K."/>
            <person name="Rajasekar S."/>
            <person name="Grimwood J."/>
            <person name="Han X."/>
            <person name="Sun S."/>
            <person name="Hou Z."/>
            <person name="He W."/>
            <person name="Dai G."/>
            <person name="Sun C."/>
            <person name="Schmutz J."/>
            <person name="Leebens-Mack J.H."/>
            <person name="Li F.W."/>
            <person name="Wang L."/>
        </authorList>
    </citation>
    <scope>NUCLEOTIDE SEQUENCE [LARGE SCALE GENOMIC DNA]</scope>
    <source>
        <strain evidence="2">cv. PW_Plant_1</strain>
    </source>
</reference>